<sequence length="245" mass="27797">MRMCTATYLPISPAGFVLTHSRDEKTSRPRALPPTTLRIGGQPVTFPKDPQGMGTWIAQSKGLTACLLNGAFVAHQPKPPYKHSRGLIVLDVFDYVSIDSFIKHYAFTGLEPFTLILAETDRLVEVRWNGKRVFITEKDPAAPHIWSSATLYTADMMRERESWFTQWQHQTKHWSVEAIRHFHKTAGDGNPHTALRMNRQHQYATVSLTTALHTATQTELVYEDLTLPTQLAPIHLLTTYRYAVA</sequence>
<proteinExistence type="predicted"/>
<dbReference type="KEGG" id="sli:Slin_2497"/>
<accession>D2QGK8</accession>
<dbReference type="Proteomes" id="UP000002028">
    <property type="component" value="Chromosome"/>
</dbReference>
<evidence type="ECO:0000313" key="1">
    <source>
        <dbReference type="EMBL" id="ADB38516.1"/>
    </source>
</evidence>
<dbReference type="STRING" id="504472.Slin_2497"/>
<reference evidence="1 2" key="1">
    <citation type="journal article" date="2010" name="Stand. Genomic Sci.">
        <title>Complete genome sequence of Spirosoma linguale type strain (1).</title>
        <authorList>
            <person name="Lail K."/>
            <person name="Sikorski J."/>
            <person name="Saunders E."/>
            <person name="Lapidus A."/>
            <person name="Glavina Del Rio T."/>
            <person name="Copeland A."/>
            <person name="Tice H."/>
            <person name="Cheng J.-F."/>
            <person name="Lucas S."/>
            <person name="Nolan M."/>
            <person name="Bruce D."/>
            <person name="Goodwin L."/>
            <person name="Pitluck S."/>
            <person name="Ivanova N."/>
            <person name="Mavromatis K."/>
            <person name="Ovchinnikova G."/>
            <person name="Pati A."/>
            <person name="Chen A."/>
            <person name="Palaniappan K."/>
            <person name="Land M."/>
            <person name="Hauser L."/>
            <person name="Chang Y.-J."/>
            <person name="Jeffries C.D."/>
            <person name="Chain P."/>
            <person name="Brettin T."/>
            <person name="Detter J.C."/>
            <person name="Schuetze A."/>
            <person name="Rohde M."/>
            <person name="Tindall B.J."/>
            <person name="Goeker M."/>
            <person name="Bristow J."/>
            <person name="Eisen J.A."/>
            <person name="Markowitz V."/>
            <person name="Hugenholtz P."/>
            <person name="Kyrpides N.C."/>
            <person name="Klenk H.-P."/>
            <person name="Chen F."/>
        </authorList>
    </citation>
    <scope>NUCLEOTIDE SEQUENCE [LARGE SCALE GENOMIC DNA]</scope>
    <source>
        <strain evidence="2">ATCC 33905 / DSM 74 / LMG 10896 / Claus 1</strain>
    </source>
</reference>
<protein>
    <submittedName>
        <fullName evidence="1">Uncharacterized protein</fullName>
    </submittedName>
</protein>
<gene>
    <name evidence="1" type="ordered locus">Slin_2497</name>
</gene>
<dbReference type="EMBL" id="CP001769">
    <property type="protein sequence ID" value="ADB38516.1"/>
    <property type="molecule type" value="Genomic_DNA"/>
</dbReference>
<evidence type="ECO:0000313" key="2">
    <source>
        <dbReference type="Proteomes" id="UP000002028"/>
    </source>
</evidence>
<dbReference type="Pfam" id="PF05742">
    <property type="entry name" value="TANGO2"/>
    <property type="match status" value="1"/>
</dbReference>
<name>D2QGK8_SPILD</name>
<organism evidence="1 2">
    <name type="scientific">Spirosoma linguale (strain ATCC 33905 / DSM 74 / LMG 10896 / Claus 1)</name>
    <dbReference type="NCBI Taxonomy" id="504472"/>
    <lineage>
        <taxon>Bacteria</taxon>
        <taxon>Pseudomonadati</taxon>
        <taxon>Bacteroidota</taxon>
        <taxon>Cytophagia</taxon>
        <taxon>Cytophagales</taxon>
        <taxon>Cytophagaceae</taxon>
        <taxon>Spirosoma</taxon>
    </lineage>
</organism>
<keyword evidence="2" id="KW-1185">Reference proteome</keyword>
<dbReference type="InterPro" id="IPR008551">
    <property type="entry name" value="TANGO2"/>
</dbReference>
<dbReference type="AlphaFoldDB" id="D2QGK8"/>
<dbReference type="eggNOG" id="COG3332">
    <property type="taxonomic scope" value="Bacteria"/>
</dbReference>
<dbReference type="HOGENOM" id="CLU_084211_0_0_10"/>